<dbReference type="EMBL" id="CAJVPU010026696">
    <property type="protein sequence ID" value="CAG8700967.1"/>
    <property type="molecule type" value="Genomic_DNA"/>
</dbReference>
<feature type="non-terminal residue" evidence="1">
    <location>
        <position position="1"/>
    </location>
</feature>
<gene>
    <name evidence="1" type="ORF">DHETER_LOCUS11754</name>
</gene>
<comment type="caution">
    <text evidence="1">The sequence shown here is derived from an EMBL/GenBank/DDBJ whole genome shotgun (WGS) entry which is preliminary data.</text>
</comment>
<dbReference type="Proteomes" id="UP000789702">
    <property type="component" value="Unassembled WGS sequence"/>
</dbReference>
<name>A0ACA9PBQ7_9GLOM</name>
<organism evidence="1 2">
    <name type="scientific">Dentiscutata heterogama</name>
    <dbReference type="NCBI Taxonomy" id="1316150"/>
    <lineage>
        <taxon>Eukaryota</taxon>
        <taxon>Fungi</taxon>
        <taxon>Fungi incertae sedis</taxon>
        <taxon>Mucoromycota</taxon>
        <taxon>Glomeromycotina</taxon>
        <taxon>Glomeromycetes</taxon>
        <taxon>Diversisporales</taxon>
        <taxon>Gigasporaceae</taxon>
        <taxon>Dentiscutata</taxon>
    </lineage>
</organism>
<evidence type="ECO:0000313" key="1">
    <source>
        <dbReference type="EMBL" id="CAG8700967.1"/>
    </source>
</evidence>
<sequence>YGENFERKLTEIMSSNRLSKKRSTTRLYDEFERLRSGVNRDNLRKRTEKSTK</sequence>
<feature type="non-terminal residue" evidence="1">
    <location>
        <position position="52"/>
    </location>
</feature>
<reference evidence="1" key="1">
    <citation type="submission" date="2021-06" db="EMBL/GenBank/DDBJ databases">
        <authorList>
            <person name="Kallberg Y."/>
            <person name="Tangrot J."/>
            <person name="Rosling A."/>
        </authorList>
    </citation>
    <scope>NUCLEOTIDE SEQUENCE</scope>
    <source>
        <strain evidence="1">IL203A</strain>
    </source>
</reference>
<proteinExistence type="predicted"/>
<keyword evidence="2" id="KW-1185">Reference proteome</keyword>
<evidence type="ECO:0000313" key="2">
    <source>
        <dbReference type="Proteomes" id="UP000789702"/>
    </source>
</evidence>
<protein>
    <submittedName>
        <fullName evidence="1">9299_t:CDS:1</fullName>
    </submittedName>
</protein>
<accession>A0ACA9PBQ7</accession>